<evidence type="ECO:0000259" key="5">
    <source>
        <dbReference type="Pfam" id="PF24883"/>
    </source>
</evidence>
<evidence type="ECO:0000313" key="7">
    <source>
        <dbReference type="Proteomes" id="UP000017559"/>
    </source>
</evidence>
<reference evidence="6 7" key="1">
    <citation type="journal article" date="2014" name="BMC Genomics">
        <title>Genome and secretome analysis of the hemibiotrophic fungal pathogen, Moniliophthora roreri, which causes frosty pod rot disease of cacao: mechanisms of the biotrophic and necrotrophic phases.</title>
        <authorList>
            <person name="Meinhardt L.W."/>
            <person name="Costa G.G.L."/>
            <person name="Thomazella D.P.T."/>
            <person name="Teixeira P.J.P.L."/>
            <person name="Carazzolle M.F."/>
            <person name="Schuster S.C."/>
            <person name="Carlson J.E."/>
            <person name="Guiltinan M.J."/>
            <person name="Mieczkowski P."/>
            <person name="Farmer A."/>
            <person name="Ramaraj T."/>
            <person name="Crozier J."/>
            <person name="Davis R.E."/>
            <person name="Shao J."/>
            <person name="Melnick R.L."/>
            <person name="Pereira G.A.G."/>
            <person name="Bailey B.A."/>
        </authorList>
    </citation>
    <scope>NUCLEOTIDE SEQUENCE [LARGE SCALE GENOMIC DNA]</scope>
    <source>
        <strain evidence="6 7">MCA 2997</strain>
    </source>
</reference>
<feature type="region of interest" description="Disordered" evidence="3">
    <location>
        <begin position="1099"/>
        <end position="1140"/>
    </location>
</feature>
<organism evidence="6 7">
    <name type="scientific">Moniliophthora roreri (strain MCA 2997)</name>
    <name type="common">Cocoa frosty pod rot fungus</name>
    <name type="synonym">Crinipellis roreri</name>
    <dbReference type="NCBI Taxonomy" id="1381753"/>
    <lineage>
        <taxon>Eukaryota</taxon>
        <taxon>Fungi</taxon>
        <taxon>Dikarya</taxon>
        <taxon>Basidiomycota</taxon>
        <taxon>Agaricomycotina</taxon>
        <taxon>Agaricomycetes</taxon>
        <taxon>Agaricomycetidae</taxon>
        <taxon>Agaricales</taxon>
        <taxon>Marasmiineae</taxon>
        <taxon>Marasmiaceae</taxon>
        <taxon>Moniliophthora</taxon>
    </lineage>
</organism>
<evidence type="ECO:0000313" key="6">
    <source>
        <dbReference type="EMBL" id="ESK93511.1"/>
    </source>
</evidence>
<dbReference type="Pfam" id="PF24809">
    <property type="entry name" value="DUF7708"/>
    <property type="match status" value="1"/>
</dbReference>
<dbReference type="InterPro" id="IPR027417">
    <property type="entry name" value="P-loop_NTPase"/>
</dbReference>
<feature type="coiled-coil region" evidence="2">
    <location>
        <begin position="210"/>
        <end position="263"/>
    </location>
</feature>
<evidence type="ECO:0000256" key="3">
    <source>
        <dbReference type="SAM" id="MobiDB-lite"/>
    </source>
</evidence>
<dbReference type="KEGG" id="mrr:Moror_1663"/>
<keyword evidence="7" id="KW-1185">Reference proteome</keyword>
<dbReference type="PANTHER" id="PTHR10039">
    <property type="entry name" value="AMELOGENIN"/>
    <property type="match status" value="1"/>
</dbReference>
<dbReference type="EMBL" id="AWSO01000190">
    <property type="protein sequence ID" value="ESK93511.1"/>
    <property type="molecule type" value="Genomic_DNA"/>
</dbReference>
<dbReference type="Proteomes" id="UP000017559">
    <property type="component" value="Unassembled WGS sequence"/>
</dbReference>
<feature type="region of interest" description="Disordered" evidence="3">
    <location>
        <begin position="1041"/>
        <end position="1078"/>
    </location>
</feature>
<evidence type="ECO:0000256" key="2">
    <source>
        <dbReference type="SAM" id="Coils"/>
    </source>
</evidence>
<name>V2XKX2_MONRO</name>
<dbReference type="Gene3D" id="3.40.50.300">
    <property type="entry name" value="P-loop containing nucleotide triphosphate hydrolases"/>
    <property type="match status" value="1"/>
</dbReference>
<dbReference type="InterPro" id="IPR056125">
    <property type="entry name" value="DUF7708"/>
</dbReference>
<feature type="domain" description="Nephrocystin 3-like N-terminal" evidence="5">
    <location>
        <begin position="313"/>
        <end position="477"/>
    </location>
</feature>
<evidence type="ECO:0000256" key="1">
    <source>
        <dbReference type="ARBA" id="ARBA00022737"/>
    </source>
</evidence>
<dbReference type="PANTHER" id="PTHR10039:SF17">
    <property type="entry name" value="FUNGAL STAND N-TERMINAL GOODBYE DOMAIN-CONTAINING PROTEIN-RELATED"/>
    <property type="match status" value="1"/>
</dbReference>
<dbReference type="OrthoDB" id="21416at2759"/>
<dbReference type="InterPro" id="IPR056884">
    <property type="entry name" value="NPHP3-like_N"/>
</dbReference>
<dbReference type="SUPFAM" id="SSF52540">
    <property type="entry name" value="P-loop containing nucleoside triphosphate hydrolases"/>
    <property type="match status" value="1"/>
</dbReference>
<sequence length="1511" mass="172067">MSSDRSSVMSEMMSGTTLAQRSWSSQTDLTIRDTRSTFQRALDDYIQGLPEKKQKRKFIVACASLGSSATPEAINEAIQRAEEKKTSKRAIKNIMSPVINALKDYAGIIDLLASAGPMPTAIIWGALKVVIEGAQRYLSLFDTIKSELRSLASETQRITEYEYLYGESERMQMLFYNSYINMLRFWSKVDRECDRCYFSSICRAATSFSTKKLNEIIQDIKDDADDIEETATLVEARLAKGEREEAKNERREAAGERLKAQAERRAAEKWRAEQKADQQVDRYRQISEWLRSKYSNESNFNRHQANQARWLPGTCDWLHQHHYYGAWVDGSLKPPVMWIRAPPGYGKSVLCSFAVRSVQDNNPKAAVAYHFCQFDQPYTATEVLRLLGDQLFEAFWKGTEQVDEEMYLLTQRSACSLDHIKRLLDALTKKLPLVFIFVDGLDEEQEYQRWSEISIVIDYLNQLTTEHPDTVRVWYSSQPRTYITEKLTASHVVDIQVHAGPDVTLFLSRAIPEVDELGDGGNELIDALVDRADGNFLWASLMIKALREEVNTLREMRKFIQNGLPTELDGYYQRIFDRIEKPQRGLACKVFSLLAHARRRLRLGEIREAIGLLQSKSPATPLIDDMPFIQRLVRISAPLIEIDNKNSNQSDCVCHITHSSVLDFLLRHPDILGPHLRISPSIIANACILYLRQDRYSQLLERDGSRWFDATGQPIDQHQFILYAAKYWDRHLDTVAPTKALQEAVNDFLISTNFQTCIQVQCLWVDGKFDIFRVNGLPDHLTFLVRVLPRWFVQGSAEARKKWRDYRHFVHQWRSFLSCASCCTPNCEVLASPGEVDRCWWAALGPQNFLSKMPGRYTSFCFQPDDDVEKGRGQTFEAPSSRGDQLKILRVEARTEDTLTLTCEHWDLKAGSTPSKTNQQQILVRDEPRNWLLYSKPPIEDSKALAGKAALAAFSDDYQFLRIGVQIFALNSDLNEYHPIIGMNSTISLYPSYVEEFAVRGGLVVLASRRELTPDFVRQNGLRDRVVEDFGMHLTGLEERMAEGEDAQDADSEEPQSSEESEAYDDTTSEDEAYETWSENSTILSEDFIFEDDIILPTGRPIDMESENSESSTSSEHDSEAEENDKPNPSPNSSDPELPAHAVVGYGRWDSDDEYFWDMSDEEYLAYVPPLLSRKAREPQVSISVFNTNPNVAERIFHLSLPLRFRLFDSPPAIHPTEPLIVWPIGGGDVLFADVQRKTYFTRRTRPSTTYTRHIFMKCHFSPSGQHLHIVALEGRKKPAPRTPSKANKPLKLALLVTTYRLSNRKTTHSPPTLIHRSRVNLGSTYSLPVSSLPFSLTWTPKLLYFTVSRKVLKVYRIRLFPDPAANEAEGRFSIDRNAVLVPRKLIFLPDTAAGRAVHFFPAPDGGESTEARIVISSENRGSAVYMGSTGHEGAPSNELHVVEMSRDVKGLKGMLSPPVGCFVDEQSDLGGWVKSSDRTEVADDMGIGRLDRRREKFDFEDDCDLEPYIF</sequence>
<dbReference type="Pfam" id="PF24883">
    <property type="entry name" value="NPHP3_N"/>
    <property type="match status" value="1"/>
</dbReference>
<evidence type="ECO:0000259" key="4">
    <source>
        <dbReference type="Pfam" id="PF24809"/>
    </source>
</evidence>
<keyword evidence="1" id="KW-0677">Repeat</keyword>
<gene>
    <name evidence="6" type="ORF">Moror_1663</name>
</gene>
<comment type="caution">
    <text evidence="6">The sequence shown here is derived from an EMBL/GenBank/DDBJ whole genome shotgun (WGS) entry which is preliminary data.</text>
</comment>
<protein>
    <submittedName>
        <fullName evidence="6">Nacht and ankyrin domain protein</fullName>
    </submittedName>
</protein>
<accession>V2XKX2</accession>
<proteinExistence type="predicted"/>
<dbReference type="HOGENOM" id="CLU_004310_0_0_1"/>
<dbReference type="STRING" id="1381753.V2XKX2"/>
<keyword evidence="2" id="KW-0175">Coiled coil</keyword>
<feature type="compositionally biased region" description="Acidic residues" evidence="3">
    <location>
        <begin position="1044"/>
        <end position="1074"/>
    </location>
</feature>
<feature type="domain" description="DUF7708" evidence="4">
    <location>
        <begin position="99"/>
        <end position="233"/>
    </location>
</feature>